<evidence type="ECO:0000256" key="8">
    <source>
        <dbReference type="ARBA" id="ARBA00023180"/>
    </source>
</evidence>
<evidence type="ECO:0000256" key="7">
    <source>
        <dbReference type="ARBA" id="ARBA00023157"/>
    </source>
</evidence>
<dbReference type="PANTHER" id="PTHR10962:SF1">
    <property type="entry name" value="INTEGRAL MEMBRANE PROTEIN 2"/>
    <property type="match status" value="1"/>
</dbReference>
<dbReference type="GO" id="GO:0042985">
    <property type="term" value="P:negative regulation of amyloid precursor protein biosynthetic process"/>
    <property type="evidence" value="ECO:0007669"/>
    <property type="project" value="TreeGrafter"/>
</dbReference>
<dbReference type="PROSITE" id="PS50869">
    <property type="entry name" value="BRICHOS"/>
    <property type="match status" value="1"/>
</dbReference>
<feature type="transmembrane region" description="Helical" evidence="10">
    <location>
        <begin position="370"/>
        <end position="391"/>
    </location>
</feature>
<dbReference type="GO" id="GO:0005794">
    <property type="term" value="C:Golgi apparatus"/>
    <property type="evidence" value="ECO:0007669"/>
    <property type="project" value="TreeGrafter"/>
</dbReference>
<dbReference type="Proteomes" id="UP000095283">
    <property type="component" value="Unplaced"/>
</dbReference>
<evidence type="ECO:0000313" key="13">
    <source>
        <dbReference type="WBParaSite" id="Hba_12998"/>
    </source>
</evidence>
<dbReference type="WBParaSite" id="Hba_12998">
    <property type="protein sequence ID" value="Hba_12998"/>
    <property type="gene ID" value="Hba_12998"/>
</dbReference>
<reference evidence="13" key="1">
    <citation type="submission" date="2016-11" db="UniProtKB">
        <authorList>
            <consortium name="WormBaseParasite"/>
        </authorList>
    </citation>
    <scope>IDENTIFICATION</scope>
</reference>
<proteinExistence type="inferred from homology"/>
<keyword evidence="5 10" id="KW-1133">Transmembrane helix</keyword>
<accession>A0A1I7X607</accession>
<keyword evidence="3 10" id="KW-0812">Transmembrane</keyword>
<feature type="region of interest" description="Disordered" evidence="9">
    <location>
        <begin position="102"/>
        <end position="142"/>
    </location>
</feature>
<dbReference type="GO" id="GO:0005886">
    <property type="term" value="C:plasma membrane"/>
    <property type="evidence" value="ECO:0007669"/>
    <property type="project" value="TreeGrafter"/>
</dbReference>
<evidence type="ECO:0000256" key="6">
    <source>
        <dbReference type="ARBA" id="ARBA00023136"/>
    </source>
</evidence>
<dbReference type="Pfam" id="PF04089">
    <property type="entry name" value="BRICHOS"/>
    <property type="match status" value="1"/>
</dbReference>
<evidence type="ECO:0000256" key="5">
    <source>
        <dbReference type="ARBA" id="ARBA00022989"/>
    </source>
</evidence>
<keyword evidence="7" id="KW-1015">Disulfide bond</keyword>
<keyword evidence="6 10" id="KW-0472">Membrane</keyword>
<evidence type="ECO:0000256" key="1">
    <source>
        <dbReference type="ARBA" id="ARBA00004606"/>
    </source>
</evidence>
<evidence type="ECO:0000259" key="11">
    <source>
        <dbReference type="PROSITE" id="PS50869"/>
    </source>
</evidence>
<dbReference type="SMART" id="SM01039">
    <property type="entry name" value="BRICHOS"/>
    <property type="match status" value="1"/>
</dbReference>
<organism evidence="12 13">
    <name type="scientific">Heterorhabditis bacteriophora</name>
    <name type="common">Entomopathogenic nematode worm</name>
    <dbReference type="NCBI Taxonomy" id="37862"/>
    <lineage>
        <taxon>Eukaryota</taxon>
        <taxon>Metazoa</taxon>
        <taxon>Ecdysozoa</taxon>
        <taxon>Nematoda</taxon>
        <taxon>Chromadorea</taxon>
        <taxon>Rhabditida</taxon>
        <taxon>Rhabditina</taxon>
        <taxon>Rhabditomorpha</taxon>
        <taxon>Strongyloidea</taxon>
        <taxon>Heterorhabditidae</taxon>
        <taxon>Heterorhabditis</taxon>
    </lineage>
</organism>
<feature type="domain" description="BRICHOS" evidence="11">
    <location>
        <begin position="189"/>
        <end position="287"/>
    </location>
</feature>
<dbReference type="GO" id="GO:0070062">
    <property type="term" value="C:extracellular exosome"/>
    <property type="evidence" value="ECO:0007669"/>
    <property type="project" value="TreeGrafter"/>
</dbReference>
<evidence type="ECO:0000256" key="4">
    <source>
        <dbReference type="ARBA" id="ARBA00022968"/>
    </source>
</evidence>
<evidence type="ECO:0000313" key="12">
    <source>
        <dbReference type="Proteomes" id="UP000095283"/>
    </source>
</evidence>
<evidence type="ECO:0000256" key="2">
    <source>
        <dbReference type="ARBA" id="ARBA00006794"/>
    </source>
</evidence>
<comment type="subcellular location">
    <subcellularLocation>
        <location evidence="1">Membrane</location>
        <topology evidence="1">Single-pass type II membrane protein</topology>
    </subcellularLocation>
</comment>
<name>A0A1I7X607_HETBA</name>
<dbReference type="PANTHER" id="PTHR10962">
    <property type="entry name" value="INTEGRAL TRANSMEMBRANE PROTEIN 2"/>
    <property type="match status" value="1"/>
</dbReference>
<keyword evidence="8" id="KW-0325">Glycoprotein</keyword>
<keyword evidence="4" id="KW-0735">Signal-anchor</keyword>
<evidence type="ECO:0000256" key="9">
    <source>
        <dbReference type="SAM" id="MobiDB-lite"/>
    </source>
</evidence>
<dbReference type="InterPro" id="IPR007084">
    <property type="entry name" value="BRICHOS_dom"/>
</dbReference>
<keyword evidence="12" id="KW-1185">Reference proteome</keyword>
<dbReference type="InterPro" id="IPR040145">
    <property type="entry name" value="ITM2"/>
</dbReference>
<dbReference type="AlphaFoldDB" id="A0A1I7X607"/>
<dbReference type="GO" id="GO:0001540">
    <property type="term" value="F:amyloid-beta binding"/>
    <property type="evidence" value="ECO:0007669"/>
    <property type="project" value="TreeGrafter"/>
</dbReference>
<sequence length="422" mass="48544">MNVRNLCWSNISSAHWWSSRTINHVMFKVGPYKDIMSQLHDEIRLLISLIVVRFNSSKLCSVVTQQNSEREYFDATRNPSPPEEERHISNCGWVPMEGGNFDRPKEKRSSSFGPLSIIRLSPSPLARTPSPTPPEYENADNERSTAYQRGVYHGWNAATYNNRGVPERLEQNVEINLAEAYEKIQVPQFGTNRPAIFLHDFKQNVTAIVDVMGKRCFLKQLDRTTVEQPRNFIKMLRGMDNSASVSSASRVVRETFRVGSPLNQDDLMAIGSFLISRHCSYRPTFMLTKTDEVNKIKRRMTREARNPQDNLEKERLEFASMGSDNVEVDTIDLWVPWSLNWGSIKHSSWLLLEKNFIVYATSVTYLITRFFTSVSFIFRILVMLGLTVVAVSDNPRDTYSHYDYSMPQIRVRAAATPPRKTV</sequence>
<evidence type="ECO:0000256" key="10">
    <source>
        <dbReference type="SAM" id="Phobius"/>
    </source>
</evidence>
<comment type="similarity">
    <text evidence="2">Belongs to the ITM2 family.</text>
</comment>
<protein>
    <submittedName>
        <fullName evidence="13">BRICHOS domain-containing protein</fullName>
    </submittedName>
</protein>
<evidence type="ECO:0000256" key="3">
    <source>
        <dbReference type="ARBA" id="ARBA00022692"/>
    </source>
</evidence>